<reference evidence="3" key="1">
    <citation type="journal article" date="2013" name="Science">
        <title>The Amborella genome and the evolution of flowering plants.</title>
        <authorList>
            <consortium name="Amborella Genome Project"/>
        </authorList>
    </citation>
    <scope>NUCLEOTIDE SEQUENCE [LARGE SCALE GENOMIC DNA]</scope>
</reference>
<evidence type="ECO:0000313" key="2">
    <source>
        <dbReference type="EMBL" id="ERN07944.1"/>
    </source>
</evidence>
<dbReference type="Gramene" id="ERN07944">
    <property type="protein sequence ID" value="ERN07944"/>
    <property type="gene ID" value="AMTR_s00012p00247210"/>
</dbReference>
<dbReference type="Proteomes" id="UP000017836">
    <property type="component" value="Unassembled WGS sequence"/>
</dbReference>
<proteinExistence type="predicted"/>
<evidence type="ECO:0000256" key="1">
    <source>
        <dbReference type="SAM" id="MobiDB-lite"/>
    </source>
</evidence>
<sequence length="95" mass="10377">MNKVLSTTTSNDDKNQQQASSDESRVSFAAAPGNGISKEDEGYPEGEIEFNQKINGWECLKAKLRLLMASPKIKKANSLSMQLHGYTIPLASTLC</sequence>
<name>W1PJN0_AMBTC</name>
<evidence type="ECO:0000313" key="3">
    <source>
        <dbReference type="Proteomes" id="UP000017836"/>
    </source>
</evidence>
<protein>
    <submittedName>
        <fullName evidence="2">Uncharacterized protein</fullName>
    </submittedName>
</protein>
<dbReference type="EMBL" id="KI393609">
    <property type="protein sequence ID" value="ERN07944.1"/>
    <property type="molecule type" value="Genomic_DNA"/>
</dbReference>
<feature type="region of interest" description="Disordered" evidence="1">
    <location>
        <begin position="1"/>
        <end position="43"/>
    </location>
</feature>
<accession>W1PJN0</accession>
<dbReference type="HOGENOM" id="CLU_2375595_0_0_1"/>
<keyword evidence="3" id="KW-1185">Reference proteome</keyword>
<dbReference type="AlphaFoldDB" id="W1PJN0"/>
<organism evidence="2 3">
    <name type="scientific">Amborella trichopoda</name>
    <dbReference type="NCBI Taxonomy" id="13333"/>
    <lineage>
        <taxon>Eukaryota</taxon>
        <taxon>Viridiplantae</taxon>
        <taxon>Streptophyta</taxon>
        <taxon>Embryophyta</taxon>
        <taxon>Tracheophyta</taxon>
        <taxon>Spermatophyta</taxon>
        <taxon>Magnoliopsida</taxon>
        <taxon>Amborellales</taxon>
        <taxon>Amborellaceae</taxon>
        <taxon>Amborella</taxon>
    </lineage>
</organism>
<feature type="compositionally biased region" description="Polar residues" evidence="1">
    <location>
        <begin position="1"/>
        <end position="21"/>
    </location>
</feature>
<gene>
    <name evidence="2" type="ORF">AMTR_s00012p00247210</name>
</gene>